<reference evidence="2" key="1">
    <citation type="submission" date="2021-02" db="EMBL/GenBank/DDBJ databases">
        <authorList>
            <person name="Nowell W R."/>
        </authorList>
    </citation>
    <scope>NUCLEOTIDE SEQUENCE</scope>
</reference>
<evidence type="ECO:0000313" key="2">
    <source>
        <dbReference type="EMBL" id="CAF1276811.1"/>
    </source>
</evidence>
<gene>
    <name evidence="2" type="ORF">EDS130_LOCUS29322</name>
    <name evidence="1" type="ORF">XAT740_LOCUS1978</name>
</gene>
<organism evidence="2 4">
    <name type="scientific">Adineta ricciae</name>
    <name type="common">Rotifer</name>
    <dbReference type="NCBI Taxonomy" id="249248"/>
    <lineage>
        <taxon>Eukaryota</taxon>
        <taxon>Metazoa</taxon>
        <taxon>Spiralia</taxon>
        <taxon>Gnathifera</taxon>
        <taxon>Rotifera</taxon>
        <taxon>Eurotatoria</taxon>
        <taxon>Bdelloidea</taxon>
        <taxon>Adinetida</taxon>
        <taxon>Adinetidae</taxon>
        <taxon>Adineta</taxon>
    </lineage>
</organism>
<name>A0A815C132_ADIRI</name>
<protein>
    <recommendedName>
        <fullName evidence="5">F-box domain-containing protein</fullName>
    </recommendedName>
</protein>
<proteinExistence type="predicted"/>
<dbReference type="SUPFAM" id="SSF52047">
    <property type="entry name" value="RNI-like"/>
    <property type="match status" value="1"/>
</dbReference>
<evidence type="ECO:0000313" key="1">
    <source>
        <dbReference type="EMBL" id="CAF0781145.1"/>
    </source>
</evidence>
<keyword evidence="3" id="KW-1185">Reference proteome</keyword>
<evidence type="ECO:0000313" key="4">
    <source>
        <dbReference type="Proteomes" id="UP000663852"/>
    </source>
</evidence>
<comment type="caution">
    <text evidence="2">The sequence shown here is derived from an EMBL/GenBank/DDBJ whole genome shotgun (WGS) entry which is preliminary data.</text>
</comment>
<dbReference type="Proteomes" id="UP000663828">
    <property type="component" value="Unassembled WGS sequence"/>
</dbReference>
<dbReference type="AlphaFoldDB" id="A0A815C132"/>
<dbReference type="EMBL" id="CAJNOR010000064">
    <property type="protein sequence ID" value="CAF0781145.1"/>
    <property type="molecule type" value="Genomic_DNA"/>
</dbReference>
<dbReference type="EMBL" id="CAJNOJ010000197">
    <property type="protein sequence ID" value="CAF1276811.1"/>
    <property type="molecule type" value="Genomic_DNA"/>
</dbReference>
<sequence length="359" mass="42496">MEMNEDDSFILYSFMMMKLFKLFKKQKIQGNGSLFEDLTNEIYYEIFDYLSYNEITSSFFNLNIRFNNLISNYPQHFHLRNHQVIPRYIRSFKITLTSQISLFDSIESSHFCSLRSISLANLRCDQILGILNTIPSKQLEHIYLGICIDDRKANFSKVLSTIQIQVLSLTHYRLKSCQIKDQFSLAISDLFSQYDQLEYLQIKSCENFSFLSEILLRTPKLNSLDVSLRESNQSILTPNQCYLTTLNLRPHSTCSIAELKDFLGQCCSHLHNLSVYLYVHRHTPPELLVDKDQWKNILPIQLKYFRLKSIPNSSIHFYQFGIDNEQCHKPFHDQIYFLSEQHHVCRVRIDAVFVKYWNR</sequence>
<evidence type="ECO:0000313" key="3">
    <source>
        <dbReference type="Proteomes" id="UP000663828"/>
    </source>
</evidence>
<dbReference type="Proteomes" id="UP000663852">
    <property type="component" value="Unassembled WGS sequence"/>
</dbReference>
<accession>A0A815C132</accession>
<evidence type="ECO:0008006" key="5">
    <source>
        <dbReference type="Google" id="ProtNLM"/>
    </source>
</evidence>